<dbReference type="SMART" id="SM00448">
    <property type="entry name" value="REC"/>
    <property type="match status" value="1"/>
</dbReference>
<dbReference type="PANTHER" id="PTHR44591">
    <property type="entry name" value="STRESS RESPONSE REGULATOR PROTEIN 1"/>
    <property type="match status" value="1"/>
</dbReference>
<reference evidence="4 5" key="1">
    <citation type="journal article" date="2011" name="EMBO J.">
        <title>Structural diversity of bacterial flagellar motors.</title>
        <authorList>
            <person name="Chen S."/>
            <person name="Beeby M."/>
            <person name="Murphy G.E."/>
            <person name="Leadbetter J.R."/>
            <person name="Hendrixson D.R."/>
            <person name="Briegel A."/>
            <person name="Li Z."/>
            <person name="Shi J."/>
            <person name="Tocheva E.I."/>
            <person name="Muller A."/>
            <person name="Dobro M.J."/>
            <person name="Jensen G.J."/>
        </authorList>
    </citation>
    <scope>NUCLEOTIDE SEQUENCE [LARGE SCALE GENOMIC DNA]</scope>
    <source>
        <strain evidence="4 5">ATCC 19624</strain>
    </source>
</reference>
<organism evidence="4 5">
    <name type="scientific">Hylemonella gracilis ATCC 19624</name>
    <dbReference type="NCBI Taxonomy" id="887062"/>
    <lineage>
        <taxon>Bacteria</taxon>
        <taxon>Pseudomonadati</taxon>
        <taxon>Pseudomonadota</taxon>
        <taxon>Betaproteobacteria</taxon>
        <taxon>Burkholderiales</taxon>
        <taxon>Comamonadaceae</taxon>
        <taxon>Hylemonella</taxon>
    </lineage>
</organism>
<evidence type="ECO:0000256" key="2">
    <source>
        <dbReference type="PROSITE-ProRule" id="PRU00169"/>
    </source>
</evidence>
<evidence type="ECO:0000313" key="4">
    <source>
        <dbReference type="EMBL" id="EGI75465.1"/>
    </source>
</evidence>
<dbReference type="GO" id="GO:0000160">
    <property type="term" value="P:phosphorelay signal transduction system"/>
    <property type="evidence" value="ECO:0007669"/>
    <property type="project" value="InterPro"/>
</dbReference>
<gene>
    <name evidence="4" type="ORF">HGR_16118</name>
</gene>
<evidence type="ECO:0000313" key="5">
    <source>
        <dbReference type="Proteomes" id="UP000016368"/>
    </source>
</evidence>
<dbReference type="AlphaFoldDB" id="F3KXM9"/>
<dbReference type="PANTHER" id="PTHR44591:SF3">
    <property type="entry name" value="RESPONSE REGULATORY DOMAIN-CONTAINING PROTEIN"/>
    <property type="match status" value="1"/>
</dbReference>
<dbReference type="STRING" id="887062.HGR_16118"/>
<dbReference type="SUPFAM" id="SSF52172">
    <property type="entry name" value="CheY-like"/>
    <property type="match status" value="1"/>
</dbReference>
<dbReference type="InterPro" id="IPR011006">
    <property type="entry name" value="CheY-like_superfamily"/>
</dbReference>
<dbReference type="PROSITE" id="PS50110">
    <property type="entry name" value="RESPONSE_REGULATORY"/>
    <property type="match status" value="1"/>
</dbReference>
<dbReference type="RefSeq" id="WP_006299378.1">
    <property type="nucleotide sequence ID" value="NZ_AEGR01000105.1"/>
</dbReference>
<dbReference type="InterPro" id="IPR050595">
    <property type="entry name" value="Bact_response_regulator"/>
</dbReference>
<evidence type="ECO:0000259" key="3">
    <source>
        <dbReference type="PROSITE" id="PS50110"/>
    </source>
</evidence>
<dbReference type="Proteomes" id="UP000016368">
    <property type="component" value="Unassembled WGS sequence"/>
</dbReference>
<proteinExistence type="predicted"/>
<evidence type="ECO:0000256" key="1">
    <source>
        <dbReference type="ARBA" id="ARBA00022553"/>
    </source>
</evidence>
<dbReference type="EMBL" id="AEGR01000105">
    <property type="protein sequence ID" value="EGI75465.1"/>
    <property type="molecule type" value="Genomic_DNA"/>
</dbReference>
<dbReference type="InterPro" id="IPR001789">
    <property type="entry name" value="Sig_transdc_resp-reg_receiver"/>
</dbReference>
<feature type="domain" description="Response regulatory" evidence="3">
    <location>
        <begin position="2"/>
        <end position="120"/>
    </location>
</feature>
<sequence length="134" mass="15029">MKILVVDDSELIRFRLVRQMEAIPGVERVLTASGCMVAKHLVSSMQAALTVLVLDLHLPDGDPVRLIPQFKGEHQDLKVAVLTNDATDYNRQRCLQAGADWFFDKSTEFEQLLTLLRQLSDPASPDPTFPRSNP</sequence>
<dbReference type="eggNOG" id="COG2197">
    <property type="taxonomic scope" value="Bacteria"/>
</dbReference>
<name>F3KXM9_9BURK</name>
<comment type="caution">
    <text evidence="4">The sequence shown here is derived from an EMBL/GenBank/DDBJ whole genome shotgun (WGS) entry which is preliminary data.</text>
</comment>
<keyword evidence="5" id="KW-1185">Reference proteome</keyword>
<keyword evidence="1 2" id="KW-0597">Phosphoprotein</keyword>
<protein>
    <submittedName>
        <fullName evidence="4">Response regulator receiver protein</fullName>
    </submittedName>
</protein>
<feature type="modified residue" description="4-aspartylphosphate" evidence="2">
    <location>
        <position position="55"/>
    </location>
</feature>
<dbReference type="Pfam" id="PF00072">
    <property type="entry name" value="Response_reg"/>
    <property type="match status" value="1"/>
</dbReference>
<accession>F3KXM9</accession>
<dbReference type="Gene3D" id="3.40.50.2300">
    <property type="match status" value="1"/>
</dbReference>